<dbReference type="EMBL" id="JAANNP010000012">
    <property type="protein sequence ID" value="NHC14921.1"/>
    <property type="molecule type" value="Genomic_DNA"/>
</dbReference>
<name>A0ABX0GVG5_9ACTN</name>
<feature type="region of interest" description="Disordered" evidence="1">
    <location>
        <begin position="64"/>
        <end position="84"/>
    </location>
</feature>
<keyword evidence="4" id="KW-1185">Reference proteome</keyword>
<sequence length="123" mass="12967">MSDSQRRAGGRPGARPGGEPDARPAARAQPAARAPTAAPGAAGRSALPVVESLAERRIREAMERGEFDGLPGAGKPIEGIDGPHDDLWWVKQKVRRERLSELEAEAAERSGDAPRGAEGMGRP</sequence>
<organism evidence="3 4">
    <name type="scientific">Motilibacter deserti</name>
    <dbReference type="NCBI Taxonomy" id="2714956"/>
    <lineage>
        <taxon>Bacteria</taxon>
        <taxon>Bacillati</taxon>
        <taxon>Actinomycetota</taxon>
        <taxon>Actinomycetes</taxon>
        <taxon>Motilibacterales</taxon>
        <taxon>Motilibacteraceae</taxon>
        <taxon>Motilibacter</taxon>
    </lineage>
</organism>
<dbReference type="RefSeq" id="WP_166282896.1">
    <property type="nucleotide sequence ID" value="NZ_JAANNP010000012.1"/>
</dbReference>
<gene>
    <name evidence="3" type="ORF">G9H71_14120</name>
</gene>
<dbReference type="Pfam" id="PF09350">
    <property type="entry name" value="DJC28_CD"/>
    <property type="match status" value="1"/>
</dbReference>
<reference evidence="3 4" key="1">
    <citation type="submission" date="2020-03" db="EMBL/GenBank/DDBJ databases">
        <title>Two novel Motilibacter sp.</title>
        <authorList>
            <person name="Liu S."/>
        </authorList>
    </citation>
    <scope>NUCLEOTIDE SEQUENCE [LARGE SCALE GENOMIC DNA]</scope>
    <source>
        <strain evidence="3 4">E257</strain>
    </source>
</reference>
<evidence type="ECO:0000313" key="3">
    <source>
        <dbReference type="EMBL" id="NHC14921.1"/>
    </source>
</evidence>
<evidence type="ECO:0000313" key="4">
    <source>
        <dbReference type="Proteomes" id="UP000800981"/>
    </source>
</evidence>
<dbReference type="Proteomes" id="UP000800981">
    <property type="component" value="Unassembled WGS sequence"/>
</dbReference>
<evidence type="ECO:0000256" key="1">
    <source>
        <dbReference type="SAM" id="MobiDB-lite"/>
    </source>
</evidence>
<comment type="caution">
    <text evidence="3">The sequence shown here is derived from an EMBL/GenBank/DDBJ whole genome shotgun (WGS) entry which is preliminary data.</text>
</comment>
<feature type="compositionally biased region" description="Low complexity" evidence="1">
    <location>
        <begin position="25"/>
        <end position="46"/>
    </location>
</feature>
<accession>A0ABX0GVG5</accession>
<evidence type="ECO:0000259" key="2">
    <source>
        <dbReference type="Pfam" id="PF09350"/>
    </source>
</evidence>
<protein>
    <submittedName>
        <fullName evidence="3">DUF1992 domain-containing protein</fullName>
    </submittedName>
</protein>
<dbReference type="InterPro" id="IPR018961">
    <property type="entry name" value="DnaJ_homolog_subfam-C_membr-28"/>
</dbReference>
<feature type="compositionally biased region" description="Basic and acidic residues" evidence="1">
    <location>
        <begin position="101"/>
        <end position="112"/>
    </location>
</feature>
<feature type="domain" description="DnaJ homologue subfamily C member 28 conserved" evidence="2">
    <location>
        <begin position="53"/>
        <end position="101"/>
    </location>
</feature>
<proteinExistence type="predicted"/>
<feature type="region of interest" description="Disordered" evidence="1">
    <location>
        <begin position="101"/>
        <end position="123"/>
    </location>
</feature>
<feature type="region of interest" description="Disordered" evidence="1">
    <location>
        <begin position="1"/>
        <end position="49"/>
    </location>
</feature>